<evidence type="ECO:0000313" key="1">
    <source>
        <dbReference type="EMBL" id="SMQ55858.1"/>
    </source>
</evidence>
<reference evidence="1 2" key="1">
    <citation type="submission" date="2016-06" db="EMBL/GenBank/DDBJ databases">
        <authorList>
            <person name="Kjaerup R.B."/>
            <person name="Dalgaard T.S."/>
            <person name="Juul-Madsen H.R."/>
        </authorList>
    </citation>
    <scope>NUCLEOTIDE SEQUENCE [LARGE SCALE GENOMIC DNA]</scope>
</reference>
<organism evidence="1 2">
    <name type="scientific">Zymoseptoria tritici (strain ST99CH_3D7)</name>
    <dbReference type="NCBI Taxonomy" id="1276538"/>
    <lineage>
        <taxon>Eukaryota</taxon>
        <taxon>Fungi</taxon>
        <taxon>Dikarya</taxon>
        <taxon>Ascomycota</taxon>
        <taxon>Pezizomycotina</taxon>
        <taxon>Dothideomycetes</taxon>
        <taxon>Dothideomycetidae</taxon>
        <taxon>Mycosphaerellales</taxon>
        <taxon>Mycosphaerellaceae</taxon>
        <taxon>Zymoseptoria</taxon>
    </lineage>
</organism>
<dbReference type="AlphaFoldDB" id="A0A1X7S862"/>
<dbReference type="Proteomes" id="UP000215127">
    <property type="component" value="Chromosome 12"/>
</dbReference>
<dbReference type="STRING" id="1276538.A0A1X7S862"/>
<proteinExistence type="predicted"/>
<sequence>MSLAAPQPEKPTSGDVAQGKLLWLSTWKAFKASQTHRGIPISRPSQFTIHFLTITSFGGKTLSQRFPAKAHNSVRRQLGYVPIAPTDRHPLAHLSRDHLYDMLHLQNGGQLTKGSYMNVREVYEMDWRDAELCWAPGKTAQGRFSLDSASFGRVLALLSFRGIFRAEGQWHQESVAVLWVQRLWALVSAQAKRLRALMGRR</sequence>
<dbReference type="EMBL" id="LT853703">
    <property type="protein sequence ID" value="SMQ55858.1"/>
    <property type="molecule type" value="Genomic_DNA"/>
</dbReference>
<gene>
    <name evidence="1" type="ORF">ZT3D7_G11013</name>
</gene>
<keyword evidence="2" id="KW-1185">Reference proteome</keyword>
<accession>A0A1X7S862</accession>
<evidence type="ECO:0000313" key="2">
    <source>
        <dbReference type="Proteomes" id="UP000215127"/>
    </source>
</evidence>
<name>A0A1X7S862_ZYMT9</name>
<dbReference type="PANTHER" id="PTHR37048:SF2">
    <property type="entry name" value="QUESTIONABLE PROTEIN"/>
    <property type="match status" value="1"/>
</dbReference>
<dbReference type="PANTHER" id="PTHR37048">
    <property type="entry name" value="QUESTIONABLE PROTEIN"/>
    <property type="match status" value="1"/>
</dbReference>
<protein>
    <submittedName>
        <fullName evidence="1">Uncharacterized protein</fullName>
    </submittedName>
</protein>